<keyword evidence="3" id="KW-1185">Reference proteome</keyword>
<comment type="caution">
    <text evidence="2">The sequence shown here is derived from an EMBL/GenBank/DDBJ whole genome shotgun (WGS) entry which is preliminary data.</text>
</comment>
<name>A0ABT6TSK7_9BACL</name>
<dbReference type="InterPro" id="IPR006059">
    <property type="entry name" value="SBP"/>
</dbReference>
<accession>A0ABT6TSK7</accession>
<dbReference type="EMBL" id="JAGRPV010000001">
    <property type="protein sequence ID" value="MDI4649847.1"/>
    <property type="molecule type" value="Genomic_DNA"/>
</dbReference>
<reference evidence="2" key="1">
    <citation type="submission" date="2023-04" db="EMBL/GenBank/DDBJ databases">
        <title>Comparative genomic analysis of Cohnella hashimotonis sp. nov., isolated from the International Space Station.</title>
        <authorList>
            <person name="Venkateswaran K."/>
            <person name="Simpson A."/>
        </authorList>
    </citation>
    <scope>NUCLEOTIDE SEQUENCE</scope>
    <source>
        <strain evidence="2">F6_2S_P_1</strain>
    </source>
</reference>
<dbReference type="PANTHER" id="PTHR43649:SF12">
    <property type="entry name" value="DIACETYLCHITOBIOSE BINDING PROTEIN DASA"/>
    <property type="match status" value="1"/>
</dbReference>
<evidence type="ECO:0000313" key="2">
    <source>
        <dbReference type="EMBL" id="MDI4649847.1"/>
    </source>
</evidence>
<dbReference type="PROSITE" id="PS51257">
    <property type="entry name" value="PROKAR_LIPOPROTEIN"/>
    <property type="match status" value="1"/>
</dbReference>
<keyword evidence="1" id="KW-0732">Signal</keyword>
<evidence type="ECO:0000256" key="1">
    <source>
        <dbReference type="SAM" id="SignalP"/>
    </source>
</evidence>
<sequence>MKIQKSKAGLLLVAALAVGAAGCGSNGNDAASGEANQEKVTLEYYTWTDEADYMQKIVDAFNAQNADIEVKMNTYSNDADEYNTKIMTNLSGGSEMDVYSMNGTAGLGLYASKNQLVDLTDRIKQANMDIGAYGPSYQDITNVLTDGKYYALPYRTSQWALFYNKGLFDKAGIPYPEKLTWDEYAELAKTLTKGEGADKQWGGYFADWITAPLGALQKGSTILDDNLDDVAGWLDYLDRIYEKDQSHMSYKQMKAESVDWIKQFESGNVAMLVNGEWTVNMLKADIAAGKTDIEYDMTLLPQPAGLNEPTTVGGVSTFMGINPRSKNQDAAFKFVQFATGEQGGSIMAESSVLPAYSNDKTKDAFLAATGLPGSSAFFEAKTVVENQPIPQIDEVNGVFGEQRDLFLFHEQDAKKTIETFMAQRQPILDK</sequence>
<organism evidence="2 3">
    <name type="scientific">Cohnella hashimotonis</name>
    <dbReference type="NCBI Taxonomy" id="2826895"/>
    <lineage>
        <taxon>Bacteria</taxon>
        <taxon>Bacillati</taxon>
        <taxon>Bacillota</taxon>
        <taxon>Bacilli</taxon>
        <taxon>Bacillales</taxon>
        <taxon>Paenibacillaceae</taxon>
        <taxon>Cohnella</taxon>
    </lineage>
</organism>
<feature type="chain" id="PRO_5045172268" evidence="1">
    <location>
        <begin position="21"/>
        <end position="430"/>
    </location>
</feature>
<evidence type="ECO:0000313" key="3">
    <source>
        <dbReference type="Proteomes" id="UP001161691"/>
    </source>
</evidence>
<proteinExistence type="predicted"/>
<dbReference type="Gene3D" id="3.40.190.10">
    <property type="entry name" value="Periplasmic binding protein-like II"/>
    <property type="match status" value="1"/>
</dbReference>
<feature type="signal peptide" evidence="1">
    <location>
        <begin position="1"/>
        <end position="20"/>
    </location>
</feature>
<dbReference type="Proteomes" id="UP001161691">
    <property type="component" value="Unassembled WGS sequence"/>
</dbReference>
<dbReference type="Pfam" id="PF01547">
    <property type="entry name" value="SBP_bac_1"/>
    <property type="match status" value="1"/>
</dbReference>
<dbReference type="CDD" id="cd13585">
    <property type="entry name" value="PBP2_TMBP_like"/>
    <property type="match status" value="1"/>
</dbReference>
<dbReference type="SUPFAM" id="SSF53850">
    <property type="entry name" value="Periplasmic binding protein-like II"/>
    <property type="match status" value="1"/>
</dbReference>
<gene>
    <name evidence="2" type="ORF">KB449_33275</name>
</gene>
<dbReference type="PANTHER" id="PTHR43649">
    <property type="entry name" value="ARABINOSE-BINDING PROTEIN-RELATED"/>
    <property type="match status" value="1"/>
</dbReference>
<dbReference type="InterPro" id="IPR050490">
    <property type="entry name" value="Bact_solute-bd_prot1"/>
</dbReference>
<dbReference type="RefSeq" id="WP_282912451.1">
    <property type="nucleotide sequence ID" value="NZ_JAGRPV010000001.1"/>
</dbReference>
<protein>
    <submittedName>
        <fullName evidence="2">Sugar ABC transporter substrate-binding protein</fullName>
    </submittedName>
</protein>